<dbReference type="Proteomes" id="UP000198866">
    <property type="component" value="Unassembled WGS sequence"/>
</dbReference>
<proteinExistence type="predicted"/>
<dbReference type="SUPFAM" id="SSF52540">
    <property type="entry name" value="P-loop containing nucleoside triphosphate hydrolases"/>
    <property type="match status" value="1"/>
</dbReference>
<gene>
    <name evidence="6" type="ORF">SAMN05192539_10602</name>
</gene>
<name>A0A1H7EGH4_9BURK</name>
<keyword evidence="4" id="KW-0067">ATP-binding</keyword>
<protein>
    <submittedName>
        <fullName evidence="6">UvrD/REP helicase N-terminal domain-containing protein</fullName>
    </submittedName>
</protein>
<dbReference type="GO" id="GO:0005524">
    <property type="term" value="F:ATP binding"/>
    <property type="evidence" value="ECO:0007669"/>
    <property type="project" value="UniProtKB-KW"/>
</dbReference>
<evidence type="ECO:0000256" key="1">
    <source>
        <dbReference type="ARBA" id="ARBA00022741"/>
    </source>
</evidence>
<dbReference type="Pfam" id="PF00580">
    <property type="entry name" value="UvrD-helicase"/>
    <property type="match status" value="1"/>
</dbReference>
<keyword evidence="1" id="KW-0547">Nucleotide-binding</keyword>
<feature type="domain" description="UvrD-like helicase ATP-binding" evidence="5">
    <location>
        <begin position="5"/>
        <end position="58"/>
    </location>
</feature>
<organism evidence="6 7">
    <name type="scientific">Paraburkholderia diazotrophica</name>
    <dbReference type="NCBI Taxonomy" id="667676"/>
    <lineage>
        <taxon>Bacteria</taxon>
        <taxon>Pseudomonadati</taxon>
        <taxon>Pseudomonadota</taxon>
        <taxon>Betaproteobacteria</taxon>
        <taxon>Burkholderiales</taxon>
        <taxon>Burkholderiaceae</taxon>
        <taxon>Paraburkholderia</taxon>
    </lineage>
</organism>
<dbReference type="Gene3D" id="3.40.50.300">
    <property type="entry name" value="P-loop containing nucleotide triphosphate hydrolases"/>
    <property type="match status" value="1"/>
</dbReference>
<evidence type="ECO:0000313" key="7">
    <source>
        <dbReference type="Proteomes" id="UP000198866"/>
    </source>
</evidence>
<keyword evidence="2" id="KW-0378">Hydrolase</keyword>
<evidence type="ECO:0000256" key="4">
    <source>
        <dbReference type="ARBA" id="ARBA00022840"/>
    </source>
</evidence>
<dbReference type="InterPro" id="IPR014016">
    <property type="entry name" value="UvrD-like_ATP-bd"/>
</dbReference>
<accession>A0A1H7EGH4</accession>
<dbReference type="STRING" id="667676.SAMN05192539_10602"/>
<evidence type="ECO:0000313" key="6">
    <source>
        <dbReference type="EMBL" id="SEK12714.1"/>
    </source>
</evidence>
<reference evidence="7" key="1">
    <citation type="submission" date="2016-10" db="EMBL/GenBank/DDBJ databases">
        <authorList>
            <person name="Varghese N."/>
            <person name="Submissions S."/>
        </authorList>
    </citation>
    <scope>NUCLEOTIDE SEQUENCE [LARGE SCALE GENOMIC DNA]</scope>
    <source>
        <strain evidence="7">LMG 26031</strain>
    </source>
</reference>
<evidence type="ECO:0000259" key="5">
    <source>
        <dbReference type="Pfam" id="PF00580"/>
    </source>
</evidence>
<dbReference type="AlphaFoldDB" id="A0A1H7EGH4"/>
<evidence type="ECO:0000256" key="2">
    <source>
        <dbReference type="ARBA" id="ARBA00022801"/>
    </source>
</evidence>
<dbReference type="GO" id="GO:0016787">
    <property type="term" value="F:hydrolase activity"/>
    <property type="evidence" value="ECO:0007669"/>
    <property type="project" value="UniProtKB-KW"/>
</dbReference>
<dbReference type="GO" id="GO:0004386">
    <property type="term" value="F:helicase activity"/>
    <property type="evidence" value="ECO:0007669"/>
    <property type="project" value="UniProtKB-KW"/>
</dbReference>
<dbReference type="InterPro" id="IPR027417">
    <property type="entry name" value="P-loop_NTPase"/>
</dbReference>
<dbReference type="EMBL" id="FNYE01000060">
    <property type="protein sequence ID" value="SEK12714.1"/>
    <property type="molecule type" value="Genomic_DNA"/>
</dbReference>
<evidence type="ECO:0000256" key="3">
    <source>
        <dbReference type="ARBA" id="ARBA00022806"/>
    </source>
</evidence>
<keyword evidence="3 6" id="KW-0347">Helicase</keyword>
<sequence length="80" mass="8566">MLDELNPQQREVAQLRQNCVAIACPGAGKTKTIATKAALLLQDSAAVVGAVTFSKDAAVWRQLPLPVATTRFAGFRRPNC</sequence>
<keyword evidence="7" id="KW-1185">Reference proteome</keyword>